<protein>
    <recommendedName>
        <fullName evidence="4">Lipoprotein</fullName>
    </recommendedName>
</protein>
<proteinExistence type="predicted"/>
<dbReference type="Proteomes" id="UP000229385">
    <property type="component" value="Unassembled WGS sequence"/>
</dbReference>
<dbReference type="PROSITE" id="PS51257">
    <property type="entry name" value="PROKAR_LIPOPROTEIN"/>
    <property type="match status" value="1"/>
</dbReference>
<gene>
    <name evidence="2" type="ORF">CO174_04460</name>
</gene>
<dbReference type="AlphaFoldDB" id="A0A2M7XBB8"/>
<name>A0A2M7XBB8_9BACT</name>
<evidence type="ECO:0000256" key="1">
    <source>
        <dbReference type="SAM" id="SignalP"/>
    </source>
</evidence>
<sequence length="165" mass="18032">MRTFLTILPLVIVGCGSAMNIGGSGSDNEDCEPCGSSDSTLEFWADRADNSAEINMEFIPGWAEPDDFGWHVQRVDNSGEVSLSLSESEIQDELEESGESFDVGEIECVRVNVTYGDDAWLCEGNGSTAEPTQDYSFEWDGDSWDDSLWSHPGGTAYGCSLLFCR</sequence>
<dbReference type="EMBL" id="PFWU01000047">
    <property type="protein sequence ID" value="PJA45188.1"/>
    <property type="molecule type" value="Genomic_DNA"/>
</dbReference>
<evidence type="ECO:0000313" key="2">
    <source>
        <dbReference type="EMBL" id="PJA45188.1"/>
    </source>
</evidence>
<evidence type="ECO:0008006" key="4">
    <source>
        <dbReference type="Google" id="ProtNLM"/>
    </source>
</evidence>
<feature type="chain" id="PRO_5014908888" description="Lipoprotein" evidence="1">
    <location>
        <begin position="21"/>
        <end position="165"/>
    </location>
</feature>
<keyword evidence="1" id="KW-0732">Signal</keyword>
<evidence type="ECO:0000313" key="3">
    <source>
        <dbReference type="Proteomes" id="UP000229385"/>
    </source>
</evidence>
<reference evidence="3" key="1">
    <citation type="submission" date="2017-09" db="EMBL/GenBank/DDBJ databases">
        <title>Depth-based differentiation of microbial function through sediment-hosted aquifers and enrichment of novel symbionts in the deep terrestrial subsurface.</title>
        <authorList>
            <person name="Probst A.J."/>
            <person name="Ladd B."/>
            <person name="Jarett J.K."/>
            <person name="Geller-Mcgrath D.E."/>
            <person name="Sieber C.M.K."/>
            <person name="Emerson J.B."/>
            <person name="Anantharaman K."/>
            <person name="Thomas B.C."/>
            <person name="Malmstrom R."/>
            <person name="Stieglmeier M."/>
            <person name="Klingl A."/>
            <person name="Woyke T."/>
            <person name="Ryan C.M."/>
            <person name="Banfield J.F."/>
        </authorList>
    </citation>
    <scope>NUCLEOTIDE SEQUENCE [LARGE SCALE GENOMIC DNA]</scope>
</reference>
<organism evidence="2 3">
    <name type="scientific">Candidatus Uhrbacteria bacterium CG_4_9_14_3_um_filter_50_9</name>
    <dbReference type="NCBI Taxonomy" id="1975035"/>
    <lineage>
        <taxon>Bacteria</taxon>
        <taxon>Candidatus Uhriibacteriota</taxon>
    </lineage>
</organism>
<accession>A0A2M7XBB8</accession>
<feature type="signal peptide" evidence="1">
    <location>
        <begin position="1"/>
        <end position="20"/>
    </location>
</feature>
<comment type="caution">
    <text evidence="2">The sequence shown here is derived from an EMBL/GenBank/DDBJ whole genome shotgun (WGS) entry which is preliminary data.</text>
</comment>